<organism evidence="2 3">
    <name type="scientific">Microcystis aeruginosa Ma_QC_C_20070703_M131</name>
    <dbReference type="NCBI Taxonomy" id="2486263"/>
    <lineage>
        <taxon>Bacteria</taxon>
        <taxon>Bacillati</taxon>
        <taxon>Cyanobacteriota</taxon>
        <taxon>Cyanophyceae</taxon>
        <taxon>Oscillatoriophycideae</taxon>
        <taxon>Chroococcales</taxon>
        <taxon>Microcystaceae</taxon>
        <taxon>Microcystis</taxon>
    </lineage>
</organism>
<gene>
    <name evidence="2" type="ORF">EWV85_20400</name>
</gene>
<dbReference type="EMBL" id="SFCA01000219">
    <property type="protein sequence ID" value="TRT44392.1"/>
    <property type="molecule type" value="Genomic_DNA"/>
</dbReference>
<reference evidence="2 3" key="1">
    <citation type="submission" date="2019-01" db="EMBL/GenBank/DDBJ databases">
        <title>Coherence of Microcystis species and biogeography revealed through population genomics.</title>
        <authorList>
            <person name="Perez-Carrascal O.M."/>
            <person name="Terrat Y."/>
            <person name="Giani A."/>
            <person name="Fortin N."/>
            <person name="Tromas N."/>
            <person name="Shapiro B.J."/>
        </authorList>
    </citation>
    <scope>NUCLEOTIDE SEQUENCE [LARGE SCALE GENOMIC DNA]</scope>
    <source>
        <strain evidence="2">Ma_QC_C_20070703_M131</strain>
    </source>
</reference>
<dbReference type="AlphaFoldDB" id="A0A551X6Q7"/>
<evidence type="ECO:0000256" key="1">
    <source>
        <dbReference type="SAM" id="Phobius"/>
    </source>
</evidence>
<dbReference type="Proteomes" id="UP000316443">
    <property type="component" value="Unassembled WGS sequence"/>
</dbReference>
<keyword evidence="1" id="KW-0812">Transmembrane</keyword>
<accession>A0A551X6Q7</accession>
<sequence>MNININLQHEVTSEDSYELEYLAMLIEKECNLTVKQEKLESLSKVKDGGLTIGIAIASLALSAVGTFISVLAYWQSQKPRYSVSMTIGTQTYTIENISPQQIENIQTTIAQLQSSSTQSKFWSTFINNKS</sequence>
<feature type="transmembrane region" description="Helical" evidence="1">
    <location>
        <begin position="50"/>
        <end position="74"/>
    </location>
</feature>
<comment type="caution">
    <text evidence="2">The sequence shown here is derived from an EMBL/GenBank/DDBJ whole genome shotgun (WGS) entry which is preliminary data.</text>
</comment>
<keyword evidence="1" id="KW-1133">Transmembrane helix</keyword>
<protein>
    <submittedName>
        <fullName evidence="2">Uncharacterized protein</fullName>
    </submittedName>
</protein>
<evidence type="ECO:0000313" key="2">
    <source>
        <dbReference type="EMBL" id="TRT44392.1"/>
    </source>
</evidence>
<evidence type="ECO:0000313" key="3">
    <source>
        <dbReference type="Proteomes" id="UP000316443"/>
    </source>
</evidence>
<proteinExistence type="predicted"/>
<keyword evidence="1" id="KW-0472">Membrane</keyword>
<name>A0A551X6Q7_MICAE</name>